<comment type="caution">
    <text evidence="4">The sequence shown here is derived from an EMBL/GenBank/DDBJ whole genome shotgun (WGS) entry which is preliminary data.</text>
</comment>
<dbReference type="InterPro" id="IPR005123">
    <property type="entry name" value="Oxoglu/Fe-dep_dioxygenase_dom"/>
</dbReference>
<dbReference type="PANTHER" id="PTHR47990">
    <property type="entry name" value="2-OXOGLUTARATE (2OG) AND FE(II)-DEPENDENT OXYGENASE SUPERFAMILY PROTEIN-RELATED"/>
    <property type="match status" value="1"/>
</dbReference>
<keyword evidence="5" id="KW-1185">Reference proteome</keyword>
<dbReference type="PROSITE" id="PS51471">
    <property type="entry name" value="FE2OG_OXY"/>
    <property type="match status" value="1"/>
</dbReference>
<dbReference type="PRINTS" id="PR00682">
    <property type="entry name" value="IPNSYNTHASE"/>
</dbReference>
<dbReference type="SUPFAM" id="SSF51197">
    <property type="entry name" value="Clavaminate synthase-like"/>
    <property type="match status" value="1"/>
</dbReference>
<dbReference type="Gene3D" id="2.60.120.330">
    <property type="entry name" value="B-lactam Antibiotic, Isopenicillin N Synthase, Chain"/>
    <property type="match status" value="1"/>
</dbReference>
<dbReference type="HOGENOM" id="CLU_010119_6_1_1"/>
<gene>
    <name evidence="4" type="ORF">A1O3_10231</name>
</gene>
<dbReference type="Pfam" id="PF03171">
    <property type="entry name" value="2OG-FeII_Oxy"/>
    <property type="match status" value="1"/>
</dbReference>
<dbReference type="AlphaFoldDB" id="W9XA26"/>
<evidence type="ECO:0000256" key="2">
    <source>
        <dbReference type="RuleBase" id="RU003682"/>
    </source>
</evidence>
<dbReference type="Pfam" id="PF14226">
    <property type="entry name" value="DIOX_N"/>
    <property type="match status" value="1"/>
</dbReference>
<evidence type="ECO:0000313" key="5">
    <source>
        <dbReference type="Proteomes" id="UP000019478"/>
    </source>
</evidence>
<reference evidence="4 5" key="1">
    <citation type="submission" date="2013-03" db="EMBL/GenBank/DDBJ databases">
        <title>The Genome Sequence of Capronia epimyces CBS 606.96.</title>
        <authorList>
            <consortium name="The Broad Institute Genomics Platform"/>
            <person name="Cuomo C."/>
            <person name="de Hoog S."/>
            <person name="Gorbushina A."/>
            <person name="Walker B."/>
            <person name="Young S.K."/>
            <person name="Zeng Q."/>
            <person name="Gargeya S."/>
            <person name="Fitzgerald M."/>
            <person name="Haas B."/>
            <person name="Abouelleil A."/>
            <person name="Allen A.W."/>
            <person name="Alvarado L."/>
            <person name="Arachchi H.M."/>
            <person name="Berlin A.M."/>
            <person name="Chapman S.B."/>
            <person name="Gainer-Dewar J."/>
            <person name="Goldberg J."/>
            <person name="Griggs A."/>
            <person name="Gujja S."/>
            <person name="Hansen M."/>
            <person name="Howarth C."/>
            <person name="Imamovic A."/>
            <person name="Ireland A."/>
            <person name="Larimer J."/>
            <person name="McCowan C."/>
            <person name="Murphy C."/>
            <person name="Pearson M."/>
            <person name="Poon T.W."/>
            <person name="Priest M."/>
            <person name="Roberts A."/>
            <person name="Saif S."/>
            <person name="Shea T."/>
            <person name="Sisk P."/>
            <person name="Sykes S."/>
            <person name="Wortman J."/>
            <person name="Nusbaum C."/>
            <person name="Birren B."/>
        </authorList>
    </citation>
    <scope>NUCLEOTIDE SEQUENCE [LARGE SCALE GENOMIC DNA]</scope>
    <source>
        <strain evidence="4 5">CBS 606.96</strain>
    </source>
</reference>
<dbReference type="GO" id="GO:0016491">
    <property type="term" value="F:oxidoreductase activity"/>
    <property type="evidence" value="ECO:0007669"/>
    <property type="project" value="UniProtKB-KW"/>
</dbReference>
<evidence type="ECO:0000256" key="1">
    <source>
        <dbReference type="ARBA" id="ARBA00008056"/>
    </source>
</evidence>
<dbReference type="InterPro" id="IPR026992">
    <property type="entry name" value="DIOX_N"/>
</dbReference>
<accession>W9XA26</accession>
<dbReference type="InterPro" id="IPR050231">
    <property type="entry name" value="Iron_ascorbate_oxido_reductase"/>
</dbReference>
<feature type="domain" description="Fe2OG dioxygenase" evidence="3">
    <location>
        <begin position="192"/>
        <end position="312"/>
    </location>
</feature>
<organism evidence="4 5">
    <name type="scientific">Capronia epimyces CBS 606.96</name>
    <dbReference type="NCBI Taxonomy" id="1182542"/>
    <lineage>
        <taxon>Eukaryota</taxon>
        <taxon>Fungi</taxon>
        <taxon>Dikarya</taxon>
        <taxon>Ascomycota</taxon>
        <taxon>Pezizomycotina</taxon>
        <taxon>Eurotiomycetes</taxon>
        <taxon>Chaetothyriomycetidae</taxon>
        <taxon>Chaetothyriales</taxon>
        <taxon>Herpotrichiellaceae</taxon>
        <taxon>Capronia</taxon>
    </lineage>
</organism>
<dbReference type="OrthoDB" id="288590at2759"/>
<name>W9XA26_9EURO</name>
<dbReference type="GO" id="GO:0046872">
    <property type="term" value="F:metal ion binding"/>
    <property type="evidence" value="ECO:0007669"/>
    <property type="project" value="UniProtKB-KW"/>
</dbReference>
<keyword evidence="2" id="KW-0479">Metal-binding</keyword>
<dbReference type="Proteomes" id="UP000019478">
    <property type="component" value="Unassembled WGS sequence"/>
</dbReference>
<proteinExistence type="inferred from homology"/>
<dbReference type="EMBL" id="AMGY01000011">
    <property type="protein sequence ID" value="EXJ77073.1"/>
    <property type="molecule type" value="Genomic_DNA"/>
</dbReference>
<comment type="similarity">
    <text evidence="1 2">Belongs to the iron/ascorbate-dependent oxidoreductase family.</text>
</comment>
<protein>
    <recommendedName>
        <fullName evidence="3">Fe2OG dioxygenase domain-containing protein</fullName>
    </recommendedName>
</protein>
<dbReference type="RefSeq" id="XP_007738511.1">
    <property type="nucleotide sequence ID" value="XM_007740321.1"/>
</dbReference>
<dbReference type="InterPro" id="IPR044861">
    <property type="entry name" value="IPNS-like_FE2OG_OXY"/>
</dbReference>
<dbReference type="eggNOG" id="KOG0143">
    <property type="taxonomic scope" value="Eukaryota"/>
</dbReference>
<evidence type="ECO:0000313" key="4">
    <source>
        <dbReference type="EMBL" id="EXJ77073.1"/>
    </source>
</evidence>
<dbReference type="InterPro" id="IPR027443">
    <property type="entry name" value="IPNS-like_sf"/>
</dbReference>
<dbReference type="STRING" id="1182542.W9XA26"/>
<dbReference type="GeneID" id="19174311"/>
<evidence type="ECO:0000259" key="3">
    <source>
        <dbReference type="PROSITE" id="PS51471"/>
    </source>
</evidence>
<dbReference type="GO" id="GO:0044283">
    <property type="term" value="P:small molecule biosynthetic process"/>
    <property type="evidence" value="ECO:0007669"/>
    <property type="project" value="UniProtKB-ARBA"/>
</dbReference>
<sequence>MPSATLPVAHLPIIDFSLFTSGSPEQRLKTAREVVDAFKTAGFVYLVNHTVPDELVDECFQWSKKVFQLPQSELTREEVIRPQPGNGAKSYIARGYTPVGREKVSQDVYADDTLKSLRQVEDVKELYDIGADKGAPAVREPNRFPPRHLLPGFEDFMINFFWRCHEFGLDIFRAIAIGLGLDEDYFVNFHQDADHLFRLIHYPAVSRKALASGQKARIPAHSDFGSITILFQDQVGGLQVEDRKNPGSYLPASPIKGSAIVNIGDFLMRWSNDVLKSTLHRVIEPPADGEQEAEEGNEMTQERFSVPFFLQADRHKMIQCVPGLEGETGPKFPPITAMEYLAMRTDATFRK</sequence>
<keyword evidence="2" id="KW-0560">Oxidoreductase</keyword>
<keyword evidence="2" id="KW-0408">Iron</keyword>